<dbReference type="PANTHER" id="PTHR30146">
    <property type="entry name" value="LACI-RELATED TRANSCRIPTIONAL REPRESSOR"/>
    <property type="match status" value="1"/>
</dbReference>
<keyword evidence="4" id="KW-0804">Transcription</keyword>
<dbReference type="PROSITE" id="PS50932">
    <property type="entry name" value="HTH_LACI_2"/>
    <property type="match status" value="1"/>
</dbReference>
<sequence>MTSRPVSLRDIAEKLGISVKTVSGALNNNSIRMSEETRERIRTLADEMGYQPNEIARGMRAGVMPIVGLLADGLVTQPFATEILRQFDNLLRSQGLTVIVTSIHSGEHTEKSINELRRLMPQQIVYASMFHQAIDLPEAVRRQISLMLNCFDIHGEIPSLVPDEEFAGYEAATFLLDGGRKRIAYLDLPGLIAGSLRAAGFRRAMSERGETVRNDWLMPATKGALYSDRARSLVKATIEAWFSASEAPDGIICGNDRVAMEVYNSLRRVGRIIPDDVAIISFDNQVDIARRLDPPLTTMALPHREIGRFAGDIVTGRKPIPQGLARIPFRLVERSST</sequence>
<dbReference type="Pfam" id="PF13377">
    <property type="entry name" value="Peripla_BP_3"/>
    <property type="match status" value="1"/>
</dbReference>
<protein>
    <submittedName>
        <fullName evidence="6">LacI family DNA-binding transcriptional regulator</fullName>
    </submittedName>
</protein>
<reference evidence="6" key="1">
    <citation type="submission" date="2023-06" db="EMBL/GenBank/DDBJ databases">
        <title>Phylogenetic Diversity of Rhizobium strains.</title>
        <authorList>
            <person name="Moura F.T."/>
            <person name="Helene L.C.F."/>
            <person name="Hungria M."/>
        </authorList>
    </citation>
    <scope>NUCLEOTIDE SEQUENCE</scope>
    <source>
        <strain evidence="6">CCGE524</strain>
    </source>
</reference>
<organism evidence="6 7">
    <name type="scientific">Rhizobium calliandrae</name>
    <dbReference type="NCBI Taxonomy" id="1312182"/>
    <lineage>
        <taxon>Bacteria</taxon>
        <taxon>Pseudomonadati</taxon>
        <taxon>Pseudomonadota</taxon>
        <taxon>Alphaproteobacteria</taxon>
        <taxon>Hyphomicrobiales</taxon>
        <taxon>Rhizobiaceae</taxon>
        <taxon>Rhizobium/Agrobacterium group</taxon>
        <taxon>Rhizobium</taxon>
    </lineage>
</organism>
<keyword evidence="1" id="KW-0678">Repressor</keyword>
<dbReference type="InterPro" id="IPR046335">
    <property type="entry name" value="LacI/GalR-like_sensor"/>
</dbReference>
<dbReference type="SMART" id="SM00354">
    <property type="entry name" value="HTH_LACI"/>
    <property type="match status" value="1"/>
</dbReference>
<dbReference type="InterPro" id="IPR010982">
    <property type="entry name" value="Lambda_DNA-bd_dom_sf"/>
</dbReference>
<name>A0ABT7KJ93_9HYPH</name>
<dbReference type="EMBL" id="JARFYN010000029">
    <property type="protein sequence ID" value="MDL2408065.1"/>
    <property type="molecule type" value="Genomic_DNA"/>
</dbReference>
<accession>A0ABT7KJ93</accession>
<dbReference type="SUPFAM" id="SSF53822">
    <property type="entry name" value="Periplasmic binding protein-like I"/>
    <property type="match status" value="1"/>
</dbReference>
<dbReference type="Proteomes" id="UP001172630">
    <property type="component" value="Unassembled WGS sequence"/>
</dbReference>
<dbReference type="InterPro" id="IPR000843">
    <property type="entry name" value="HTH_LacI"/>
</dbReference>
<evidence type="ECO:0000256" key="3">
    <source>
        <dbReference type="ARBA" id="ARBA00023125"/>
    </source>
</evidence>
<dbReference type="PANTHER" id="PTHR30146:SF148">
    <property type="entry name" value="HTH-TYPE TRANSCRIPTIONAL REPRESSOR PURR-RELATED"/>
    <property type="match status" value="1"/>
</dbReference>
<dbReference type="SUPFAM" id="SSF47413">
    <property type="entry name" value="lambda repressor-like DNA-binding domains"/>
    <property type="match status" value="1"/>
</dbReference>
<dbReference type="Gene3D" id="1.10.260.40">
    <property type="entry name" value="lambda repressor-like DNA-binding domains"/>
    <property type="match status" value="1"/>
</dbReference>
<evidence type="ECO:0000256" key="4">
    <source>
        <dbReference type="ARBA" id="ARBA00023163"/>
    </source>
</evidence>
<evidence type="ECO:0000313" key="6">
    <source>
        <dbReference type="EMBL" id="MDL2408065.1"/>
    </source>
</evidence>
<dbReference type="CDD" id="cd06288">
    <property type="entry name" value="PBP1_sucrose_transcription_regulator"/>
    <property type="match status" value="1"/>
</dbReference>
<evidence type="ECO:0000313" key="7">
    <source>
        <dbReference type="Proteomes" id="UP001172630"/>
    </source>
</evidence>
<comment type="caution">
    <text evidence="6">The sequence shown here is derived from an EMBL/GenBank/DDBJ whole genome shotgun (WGS) entry which is preliminary data.</text>
</comment>
<evidence type="ECO:0000256" key="2">
    <source>
        <dbReference type="ARBA" id="ARBA00023015"/>
    </source>
</evidence>
<dbReference type="RefSeq" id="WP_285881455.1">
    <property type="nucleotide sequence ID" value="NZ_JARFYN010000029.1"/>
</dbReference>
<feature type="domain" description="HTH lacI-type" evidence="5">
    <location>
        <begin position="6"/>
        <end position="61"/>
    </location>
</feature>
<keyword evidence="2" id="KW-0805">Transcription regulation</keyword>
<keyword evidence="7" id="KW-1185">Reference proteome</keyword>
<proteinExistence type="predicted"/>
<dbReference type="GO" id="GO:0003677">
    <property type="term" value="F:DNA binding"/>
    <property type="evidence" value="ECO:0007669"/>
    <property type="project" value="UniProtKB-KW"/>
</dbReference>
<dbReference type="Pfam" id="PF00356">
    <property type="entry name" value="LacI"/>
    <property type="match status" value="1"/>
</dbReference>
<dbReference type="CDD" id="cd01392">
    <property type="entry name" value="HTH_LacI"/>
    <property type="match status" value="1"/>
</dbReference>
<keyword evidence="3 6" id="KW-0238">DNA-binding</keyword>
<gene>
    <name evidence="6" type="ORF">PY650_20840</name>
</gene>
<evidence type="ECO:0000256" key="1">
    <source>
        <dbReference type="ARBA" id="ARBA00022491"/>
    </source>
</evidence>
<evidence type="ECO:0000259" key="5">
    <source>
        <dbReference type="PROSITE" id="PS50932"/>
    </source>
</evidence>
<dbReference type="Gene3D" id="3.40.50.2300">
    <property type="match status" value="2"/>
</dbReference>
<dbReference type="InterPro" id="IPR028082">
    <property type="entry name" value="Peripla_BP_I"/>
</dbReference>